<keyword evidence="2" id="KW-1185">Reference proteome</keyword>
<comment type="caution">
    <text evidence="1">The sequence shown here is derived from an EMBL/GenBank/DDBJ whole genome shotgun (WGS) entry which is preliminary data.</text>
</comment>
<protein>
    <submittedName>
        <fullName evidence="1">Uncharacterized protein</fullName>
    </submittedName>
</protein>
<evidence type="ECO:0000313" key="1">
    <source>
        <dbReference type="EMBL" id="KAF2468850.1"/>
    </source>
</evidence>
<evidence type="ECO:0000313" key="2">
    <source>
        <dbReference type="Proteomes" id="UP000799755"/>
    </source>
</evidence>
<proteinExistence type="predicted"/>
<dbReference type="EMBL" id="MU003514">
    <property type="protein sequence ID" value="KAF2468850.1"/>
    <property type="molecule type" value="Genomic_DNA"/>
</dbReference>
<dbReference type="Proteomes" id="UP000799755">
    <property type="component" value="Unassembled WGS sequence"/>
</dbReference>
<sequence length="958" mass="106890">MPTFHFSDNFISPTTARRPQWGHGHLRIRMHHSIWKKTGNGHPSFSLNEDAQEPVASETLGSCGWQLKRIGASVLHWCHIEPGSPSSSNRQAGSGKVVRARCALLVSIKAPYDASSAAMLSSGLKVKKRNKTTPKTIPKTIPQMTIHEFPGSRARGSAFSLTLCLIQYRIVNSISHTHSLILYGIGRSLSFYPMLYASSSNSPGQATHSSAAPPPRLTHLIHRPKLRDSKSPIDPQLTRKPQIPARVVRRHRPTIESLLRSNTLNSPVYNAILATSLSKLLKTHARTVQISLIPICFPRSERSPIGDLSPPRTYTPLFGLMDLIFEILYFHFRGEQASHASGSLDTILLKPIRTCIYSHIFLRFRIFSRRRSAHNQVALVDLSKTAMKVVHMESIKEKLGRQAYGNDTIPALTSFISARKHHDLIQQKECLTSIAVAQLVFKHCTRQKLSATGVITPHPSSQPILTHKSFRALHHSQTPTKTYKPFQLHGSFSHNKTGAHRTITNWFSGRTLPSLGCKGDCLGFDSSRVVVLQPREFSVLPGISLALFGSMSRVQDLERVLNGVVQLTGAVSNRHSGIEFQTDASPVMAVVLALMHVGSGEASMLCLCLRTPKDGSALAVWYLTMMLTVKGSRRETWLNCDVRIEVIQYKSDDNRKLDDSAATCIWLAFVMWREDSIRTPQSVFPAIIRSKEYPGNEMKEYFQCHSLMIVQDKQSTDKKITITEGNILKFGGYRSLGYPNVANDDDRGERVANSGNDKAGETISVLPIADAVVARDLREYRQSRTPEKRMASVRSEEMPRYINVSKMKRLKERCWISCHSMKPCNDSMFETGVTSLSCHFMHCTSGSNSAIVAEAILPQRQAHVEREGEVNGSVCYRNRKRGLPVCLTFKGCRIILGGRGGCRVTHSKCPAKNRPRVRALVHPRYKYSRWITGESGERVFGVLRGKSNLCVSQPGVQV</sequence>
<organism evidence="1 2">
    <name type="scientific">Lindgomyces ingoldianus</name>
    <dbReference type="NCBI Taxonomy" id="673940"/>
    <lineage>
        <taxon>Eukaryota</taxon>
        <taxon>Fungi</taxon>
        <taxon>Dikarya</taxon>
        <taxon>Ascomycota</taxon>
        <taxon>Pezizomycotina</taxon>
        <taxon>Dothideomycetes</taxon>
        <taxon>Pleosporomycetidae</taxon>
        <taxon>Pleosporales</taxon>
        <taxon>Lindgomycetaceae</taxon>
        <taxon>Lindgomyces</taxon>
    </lineage>
</organism>
<name>A0ACB6QQP8_9PLEO</name>
<reference evidence="1" key="1">
    <citation type="journal article" date="2020" name="Stud. Mycol.">
        <title>101 Dothideomycetes genomes: a test case for predicting lifestyles and emergence of pathogens.</title>
        <authorList>
            <person name="Haridas S."/>
            <person name="Albert R."/>
            <person name="Binder M."/>
            <person name="Bloem J."/>
            <person name="Labutti K."/>
            <person name="Salamov A."/>
            <person name="Andreopoulos B."/>
            <person name="Baker S."/>
            <person name="Barry K."/>
            <person name="Bills G."/>
            <person name="Bluhm B."/>
            <person name="Cannon C."/>
            <person name="Castanera R."/>
            <person name="Culley D."/>
            <person name="Daum C."/>
            <person name="Ezra D."/>
            <person name="Gonzalez J."/>
            <person name="Henrissat B."/>
            <person name="Kuo A."/>
            <person name="Liang C."/>
            <person name="Lipzen A."/>
            <person name="Lutzoni F."/>
            <person name="Magnuson J."/>
            <person name="Mondo S."/>
            <person name="Nolan M."/>
            <person name="Ohm R."/>
            <person name="Pangilinan J."/>
            <person name="Park H.-J."/>
            <person name="Ramirez L."/>
            <person name="Alfaro M."/>
            <person name="Sun H."/>
            <person name="Tritt A."/>
            <person name="Yoshinaga Y."/>
            <person name="Zwiers L.-H."/>
            <person name="Turgeon B."/>
            <person name="Goodwin S."/>
            <person name="Spatafora J."/>
            <person name="Crous P."/>
            <person name="Grigoriev I."/>
        </authorList>
    </citation>
    <scope>NUCLEOTIDE SEQUENCE</scope>
    <source>
        <strain evidence="1">ATCC 200398</strain>
    </source>
</reference>
<accession>A0ACB6QQP8</accession>
<gene>
    <name evidence="1" type="ORF">BDR25DRAFT_357214</name>
</gene>